<keyword evidence="3" id="KW-1185">Reference proteome</keyword>
<evidence type="ECO:0000256" key="1">
    <source>
        <dbReference type="SAM" id="Phobius"/>
    </source>
</evidence>
<dbReference type="EMBL" id="FNDB01000020">
    <property type="protein sequence ID" value="SDI01697.1"/>
    <property type="molecule type" value="Genomic_DNA"/>
</dbReference>
<keyword evidence="1" id="KW-0812">Transmembrane</keyword>
<dbReference type="OrthoDB" id="9967880at2"/>
<accession>A0A1G8H4W3</accession>
<organism evidence="2 3">
    <name type="scientific">Flavobacterium omnivorum</name>
    <dbReference type="NCBI Taxonomy" id="178355"/>
    <lineage>
        <taxon>Bacteria</taxon>
        <taxon>Pseudomonadati</taxon>
        <taxon>Bacteroidota</taxon>
        <taxon>Flavobacteriia</taxon>
        <taxon>Flavobacteriales</taxon>
        <taxon>Flavobacteriaceae</taxon>
        <taxon>Flavobacterium</taxon>
    </lineage>
</organism>
<proteinExistence type="predicted"/>
<keyword evidence="1" id="KW-1133">Transmembrane helix</keyword>
<keyword evidence="1" id="KW-0472">Membrane</keyword>
<dbReference type="STRING" id="178355.SAMN04488062_12028"/>
<feature type="transmembrane region" description="Helical" evidence="1">
    <location>
        <begin position="117"/>
        <end position="141"/>
    </location>
</feature>
<dbReference type="RefSeq" id="WP_091258931.1">
    <property type="nucleotide sequence ID" value="NZ_FNDB01000020.1"/>
</dbReference>
<name>A0A1G8H4W3_9FLAO</name>
<gene>
    <name evidence="2" type="ORF">SAMN04488062_12028</name>
</gene>
<feature type="transmembrane region" description="Helical" evidence="1">
    <location>
        <begin position="85"/>
        <end position="105"/>
    </location>
</feature>
<reference evidence="3" key="1">
    <citation type="submission" date="2016-10" db="EMBL/GenBank/DDBJ databases">
        <authorList>
            <person name="Varghese N."/>
            <person name="Submissions S."/>
        </authorList>
    </citation>
    <scope>NUCLEOTIDE SEQUENCE [LARGE SCALE GENOMIC DNA]</scope>
    <source>
        <strain evidence="3">CGMCC 1.2747</strain>
    </source>
</reference>
<feature type="transmembrane region" description="Helical" evidence="1">
    <location>
        <begin position="12"/>
        <end position="33"/>
    </location>
</feature>
<dbReference type="AlphaFoldDB" id="A0A1G8H4W3"/>
<sequence length="200" mass="23096">MSKKKQQEYLSIIDIIIGVFAVIGIIFFIGELFEKSKESKTKEIDTIPEKSIDKKKRRLNEVETNIEVLSPRRNQLDNTEKKIHLWSRIIIAVGFIGINLGYLFYSNWIFDLGSHLNLNGAIALVYTFFGFIIYGSPDILVKEIKEKSRNRLKRKHIHILSELEGFEKEREVLLIEIKGLEVVEQNNLILIEQPVEAAGL</sequence>
<protein>
    <submittedName>
        <fullName evidence="2">Uncharacterized protein</fullName>
    </submittedName>
</protein>
<evidence type="ECO:0000313" key="2">
    <source>
        <dbReference type="EMBL" id="SDI01697.1"/>
    </source>
</evidence>
<dbReference type="Proteomes" id="UP000199274">
    <property type="component" value="Unassembled WGS sequence"/>
</dbReference>
<evidence type="ECO:0000313" key="3">
    <source>
        <dbReference type="Proteomes" id="UP000199274"/>
    </source>
</evidence>